<dbReference type="WBParaSite" id="MBELARI_LOCUS8450">
    <property type="protein sequence ID" value="MBELARI_LOCUS8450"/>
    <property type="gene ID" value="MBELARI_LOCUS8450"/>
</dbReference>
<protein>
    <submittedName>
        <fullName evidence="3">Uncharacterized protein</fullName>
    </submittedName>
</protein>
<proteinExistence type="predicted"/>
<keyword evidence="2" id="KW-1185">Reference proteome</keyword>
<keyword evidence="1" id="KW-0732">Signal</keyword>
<evidence type="ECO:0000313" key="3">
    <source>
        <dbReference type="WBParaSite" id="MBELARI_LOCUS8450"/>
    </source>
</evidence>
<name>A0AAF3FND2_9BILA</name>
<dbReference type="AlphaFoldDB" id="A0AAF3FND2"/>
<organism evidence="2 3">
    <name type="scientific">Mesorhabditis belari</name>
    <dbReference type="NCBI Taxonomy" id="2138241"/>
    <lineage>
        <taxon>Eukaryota</taxon>
        <taxon>Metazoa</taxon>
        <taxon>Ecdysozoa</taxon>
        <taxon>Nematoda</taxon>
        <taxon>Chromadorea</taxon>
        <taxon>Rhabditida</taxon>
        <taxon>Rhabditina</taxon>
        <taxon>Rhabditomorpha</taxon>
        <taxon>Rhabditoidea</taxon>
        <taxon>Rhabditidae</taxon>
        <taxon>Mesorhabditinae</taxon>
        <taxon>Mesorhabditis</taxon>
    </lineage>
</organism>
<sequence length="145" mass="17051">MYFYHIFLIQFFHRLEAIVTICPSTVFTTNQILTGITTLSTRITKHACLLRPQADITIDLSTPRDLLCRFPMIPTMLVNGCFVENVHVFISVTKWGSDHFGKWCTTARLGCGRWELDRYRFELTCDEDPQWEYLRGNLNKMNFIY</sequence>
<dbReference type="Proteomes" id="UP000887575">
    <property type="component" value="Unassembled WGS sequence"/>
</dbReference>
<feature type="chain" id="PRO_5042087904" evidence="1">
    <location>
        <begin position="18"/>
        <end position="145"/>
    </location>
</feature>
<reference evidence="3" key="1">
    <citation type="submission" date="2024-02" db="UniProtKB">
        <authorList>
            <consortium name="WormBaseParasite"/>
        </authorList>
    </citation>
    <scope>IDENTIFICATION</scope>
</reference>
<evidence type="ECO:0000313" key="2">
    <source>
        <dbReference type="Proteomes" id="UP000887575"/>
    </source>
</evidence>
<accession>A0AAF3FND2</accession>
<evidence type="ECO:0000256" key="1">
    <source>
        <dbReference type="SAM" id="SignalP"/>
    </source>
</evidence>
<feature type="signal peptide" evidence="1">
    <location>
        <begin position="1"/>
        <end position="17"/>
    </location>
</feature>